<keyword evidence="4" id="KW-1185">Reference proteome</keyword>
<evidence type="ECO:0000313" key="4">
    <source>
        <dbReference type="Proteomes" id="UP001233271"/>
    </source>
</evidence>
<sequence>MPKVTTEPRVIVKREVKNKGGDASESPKRDRKPKPWTPEEEARFANIIDKICSQNLWRECKDDPLLAGRRANGIQSHWKSIYKKAFK</sequence>
<organism evidence="3 4">
    <name type="scientific">Cutaneotrichosporon cavernicola</name>
    <dbReference type="NCBI Taxonomy" id="279322"/>
    <lineage>
        <taxon>Eukaryota</taxon>
        <taxon>Fungi</taxon>
        <taxon>Dikarya</taxon>
        <taxon>Basidiomycota</taxon>
        <taxon>Agaricomycotina</taxon>
        <taxon>Tremellomycetes</taxon>
        <taxon>Trichosporonales</taxon>
        <taxon>Trichosporonaceae</taxon>
        <taxon>Cutaneotrichosporon</taxon>
    </lineage>
</organism>
<protein>
    <recommendedName>
        <fullName evidence="2">Myb-like domain-containing protein</fullName>
    </recommendedName>
</protein>
<name>A0AA48L9W7_9TREE</name>
<dbReference type="AlphaFoldDB" id="A0AA48L9W7"/>
<evidence type="ECO:0000256" key="1">
    <source>
        <dbReference type="SAM" id="MobiDB-lite"/>
    </source>
</evidence>
<dbReference type="Proteomes" id="UP001233271">
    <property type="component" value="Chromosome 7a"/>
</dbReference>
<dbReference type="InterPro" id="IPR001005">
    <property type="entry name" value="SANT/Myb"/>
</dbReference>
<dbReference type="Gene3D" id="1.10.10.60">
    <property type="entry name" value="Homeodomain-like"/>
    <property type="match status" value="1"/>
</dbReference>
<dbReference type="GeneID" id="85498398"/>
<feature type="compositionally biased region" description="Basic and acidic residues" evidence="1">
    <location>
        <begin position="10"/>
        <end position="28"/>
    </location>
</feature>
<dbReference type="KEGG" id="ccac:CcaHIS019_0701000"/>
<dbReference type="SUPFAM" id="SSF46689">
    <property type="entry name" value="Homeodomain-like"/>
    <property type="match status" value="1"/>
</dbReference>
<evidence type="ECO:0000313" key="3">
    <source>
        <dbReference type="EMBL" id="BEI94528.1"/>
    </source>
</evidence>
<reference evidence="3" key="1">
    <citation type="journal article" date="2023" name="BMC Genomics">
        <title>Chromosome-level genome assemblies of Cutaneotrichosporon spp. (Trichosporonales, Basidiomycota) reveal imbalanced evolution between nucleotide sequences and chromosome synteny.</title>
        <authorList>
            <person name="Kobayashi Y."/>
            <person name="Kayamori A."/>
            <person name="Aoki K."/>
            <person name="Shiwa Y."/>
            <person name="Matsutani M."/>
            <person name="Fujita N."/>
            <person name="Sugita T."/>
            <person name="Iwasaki W."/>
            <person name="Tanaka N."/>
            <person name="Takashima M."/>
        </authorList>
    </citation>
    <scope>NUCLEOTIDE SEQUENCE</scope>
    <source>
        <strain evidence="3">HIS019</strain>
    </source>
</reference>
<proteinExistence type="predicted"/>
<dbReference type="InterPro" id="IPR009057">
    <property type="entry name" value="Homeodomain-like_sf"/>
</dbReference>
<evidence type="ECO:0000259" key="2">
    <source>
        <dbReference type="PROSITE" id="PS50090"/>
    </source>
</evidence>
<feature type="region of interest" description="Disordered" evidence="1">
    <location>
        <begin position="1"/>
        <end position="40"/>
    </location>
</feature>
<accession>A0AA48L9W7</accession>
<dbReference type="PROSITE" id="PS50090">
    <property type="entry name" value="MYB_LIKE"/>
    <property type="match status" value="1"/>
</dbReference>
<gene>
    <name evidence="3" type="ORF">CcaverHIS019_0701000</name>
</gene>
<feature type="domain" description="Myb-like" evidence="2">
    <location>
        <begin position="28"/>
        <end position="82"/>
    </location>
</feature>
<dbReference type="EMBL" id="AP028218">
    <property type="protein sequence ID" value="BEI94528.1"/>
    <property type="molecule type" value="Genomic_DNA"/>
</dbReference>
<dbReference type="RefSeq" id="XP_060459793.1">
    <property type="nucleotide sequence ID" value="XM_060603506.1"/>
</dbReference>